<dbReference type="InterPro" id="IPR043145">
    <property type="entry name" value="Znf_ZZ_sf"/>
</dbReference>
<dbReference type="CDD" id="cd02335">
    <property type="entry name" value="ZZ_ADA2"/>
    <property type="match status" value="1"/>
</dbReference>
<feature type="domain" description="ZZ-type" evidence="11">
    <location>
        <begin position="9"/>
        <end position="64"/>
    </location>
</feature>
<keyword evidence="6 7" id="KW-0539">Nucleus</keyword>
<dbReference type="InterPro" id="IPR055141">
    <property type="entry name" value="TADA2A_B-like_dom"/>
</dbReference>
<dbReference type="Proteomes" id="UP001186944">
    <property type="component" value="Unassembled WGS sequence"/>
</dbReference>
<dbReference type="PANTHER" id="PTHR12374:SF63">
    <property type="entry name" value="TRANSCRIPTIONAL ADAPTER 2-BETA"/>
    <property type="match status" value="1"/>
</dbReference>
<evidence type="ECO:0000259" key="13">
    <source>
        <dbReference type="PROSITE" id="PS51294"/>
    </source>
</evidence>
<dbReference type="SMART" id="SM00717">
    <property type="entry name" value="SANT"/>
    <property type="match status" value="1"/>
</dbReference>
<dbReference type="InterPro" id="IPR036388">
    <property type="entry name" value="WH-like_DNA-bd_sf"/>
</dbReference>
<feature type="domain" description="HTH myb-type" evidence="13">
    <location>
        <begin position="73"/>
        <end position="120"/>
    </location>
</feature>
<dbReference type="EMBL" id="VSWD01000009">
    <property type="protein sequence ID" value="KAK3094064.1"/>
    <property type="molecule type" value="Genomic_DNA"/>
</dbReference>
<keyword evidence="4 7" id="KW-0805">Transcription regulation</keyword>
<dbReference type="PANTHER" id="PTHR12374">
    <property type="entry name" value="TRANSCRIPTIONAL ADAPTOR 2 ADA2 -RELATED"/>
    <property type="match status" value="1"/>
</dbReference>
<dbReference type="FunFam" id="1.10.10.10:FF:000185">
    <property type="entry name" value="Transcriptional adapter"/>
    <property type="match status" value="1"/>
</dbReference>
<keyword evidence="2 8" id="KW-0863">Zinc-finger</keyword>
<dbReference type="PROSITE" id="PS50135">
    <property type="entry name" value="ZF_ZZ_2"/>
    <property type="match status" value="1"/>
</dbReference>
<evidence type="ECO:0000259" key="12">
    <source>
        <dbReference type="PROSITE" id="PS51293"/>
    </source>
</evidence>
<dbReference type="InterPro" id="IPR017930">
    <property type="entry name" value="Myb_dom"/>
</dbReference>
<dbReference type="FunFam" id="1.10.10.60:FF:000110">
    <property type="entry name" value="Transcriptional adapter"/>
    <property type="match status" value="1"/>
</dbReference>
<evidence type="ECO:0000259" key="11">
    <source>
        <dbReference type="PROSITE" id="PS50135"/>
    </source>
</evidence>
<comment type="caution">
    <text evidence="14">The sequence shown here is derived from an EMBL/GenBank/DDBJ whole genome shotgun (WGS) entry which is preliminary data.</text>
</comment>
<evidence type="ECO:0000256" key="3">
    <source>
        <dbReference type="ARBA" id="ARBA00022833"/>
    </source>
</evidence>
<evidence type="ECO:0000256" key="9">
    <source>
        <dbReference type="SAM" id="MobiDB-lite"/>
    </source>
</evidence>
<evidence type="ECO:0000256" key="6">
    <source>
        <dbReference type="ARBA" id="ARBA00023242"/>
    </source>
</evidence>
<accession>A0AA88Y758</accession>
<dbReference type="GO" id="GO:0006338">
    <property type="term" value="P:chromatin remodeling"/>
    <property type="evidence" value="ECO:0007669"/>
    <property type="project" value="TreeGrafter"/>
</dbReference>
<dbReference type="GO" id="GO:0070461">
    <property type="term" value="C:SAGA-type complex"/>
    <property type="evidence" value="ECO:0007669"/>
    <property type="project" value="TreeGrafter"/>
</dbReference>
<keyword evidence="5 7" id="KW-0804">Transcription</keyword>
<dbReference type="GO" id="GO:0005634">
    <property type="term" value="C:nucleus"/>
    <property type="evidence" value="ECO:0007669"/>
    <property type="project" value="UniProtKB-SubCell"/>
</dbReference>
<evidence type="ECO:0000313" key="15">
    <source>
        <dbReference type="Proteomes" id="UP001186944"/>
    </source>
</evidence>
<dbReference type="GO" id="GO:0006357">
    <property type="term" value="P:regulation of transcription by RNA polymerase II"/>
    <property type="evidence" value="ECO:0007669"/>
    <property type="project" value="InterPro"/>
</dbReference>
<dbReference type="InterPro" id="IPR000433">
    <property type="entry name" value="Znf_ZZ"/>
</dbReference>
<dbReference type="InterPro" id="IPR017884">
    <property type="entry name" value="SANT_dom"/>
</dbReference>
<dbReference type="AlphaFoldDB" id="A0AA88Y758"/>
<reference evidence="14" key="1">
    <citation type="submission" date="2019-08" db="EMBL/GenBank/DDBJ databases">
        <title>The improved chromosome-level genome for the pearl oyster Pinctada fucata martensii using PacBio sequencing and Hi-C.</title>
        <authorList>
            <person name="Zheng Z."/>
        </authorList>
    </citation>
    <scope>NUCLEOTIDE SEQUENCE</scope>
    <source>
        <strain evidence="14">ZZ-2019</strain>
        <tissue evidence="14">Adductor muscle</tissue>
    </source>
</reference>
<keyword evidence="15" id="KW-1185">Reference proteome</keyword>
<dbReference type="GO" id="GO:0008270">
    <property type="term" value="F:zinc ion binding"/>
    <property type="evidence" value="ECO:0007669"/>
    <property type="project" value="UniProtKB-KW"/>
</dbReference>
<evidence type="ECO:0000256" key="7">
    <source>
        <dbReference type="PIRNR" id="PIRNR025024"/>
    </source>
</evidence>
<evidence type="ECO:0000256" key="4">
    <source>
        <dbReference type="ARBA" id="ARBA00023015"/>
    </source>
</evidence>
<feature type="domain" description="Myb-like" evidence="10">
    <location>
        <begin position="73"/>
        <end position="116"/>
    </location>
</feature>
<keyword evidence="1" id="KW-0479">Metal-binding</keyword>
<dbReference type="InterPro" id="IPR009057">
    <property type="entry name" value="Homeodomain-like_sf"/>
</dbReference>
<evidence type="ECO:0000259" key="10">
    <source>
        <dbReference type="PROSITE" id="PS50090"/>
    </source>
</evidence>
<dbReference type="SUPFAM" id="SSF57850">
    <property type="entry name" value="RING/U-box"/>
    <property type="match status" value="1"/>
</dbReference>
<protein>
    <recommendedName>
        <fullName evidence="7">Transcriptional adapter</fullName>
    </recommendedName>
</protein>
<evidence type="ECO:0000256" key="8">
    <source>
        <dbReference type="PROSITE-ProRule" id="PRU00228"/>
    </source>
</evidence>
<feature type="region of interest" description="Disordered" evidence="9">
    <location>
        <begin position="315"/>
        <end position="343"/>
    </location>
</feature>
<evidence type="ECO:0000313" key="14">
    <source>
        <dbReference type="EMBL" id="KAK3094064.1"/>
    </source>
</evidence>
<gene>
    <name evidence="14" type="ORF">FSP39_023693</name>
</gene>
<dbReference type="PIRSF" id="PIRSF025024">
    <property type="entry name" value="Transcriptional_adaptor_2"/>
    <property type="match status" value="1"/>
</dbReference>
<dbReference type="Pfam" id="PF00249">
    <property type="entry name" value="Myb_DNA-binding"/>
    <property type="match status" value="1"/>
</dbReference>
<dbReference type="Gene3D" id="1.10.10.10">
    <property type="entry name" value="Winged helix-like DNA-binding domain superfamily/Winged helix DNA-binding domain"/>
    <property type="match status" value="1"/>
</dbReference>
<evidence type="ECO:0000256" key="1">
    <source>
        <dbReference type="ARBA" id="ARBA00022723"/>
    </source>
</evidence>
<dbReference type="Gene3D" id="1.10.10.60">
    <property type="entry name" value="Homeodomain-like"/>
    <property type="match status" value="1"/>
</dbReference>
<evidence type="ECO:0000256" key="5">
    <source>
        <dbReference type="ARBA" id="ARBA00023163"/>
    </source>
</evidence>
<dbReference type="InterPro" id="IPR001005">
    <property type="entry name" value="SANT/Myb"/>
</dbReference>
<sequence length="448" mass="51616">MKLRESNVMESDQCSYCQSEISGYRVVCSECPDIELCLQCFSCGAELGTHKRDHSYRISNGSPIGAFEVAKIWTLSEETMLLDAVEQYGFGNWEDVANHVESKNAEECQDHYITFYVQGSIGKETIFPDAKNIIQDHTCPHGGPLSPSITTPVNPIELSIQEQHELGYMPFRDDFEREHDNDAETVISSLANNYDDEDIDIAVKLTQVEKYRTRLKERERRKRLAREYNLIQAATSLAKQKSQTPGRKKGTKDEREFQEKMKVFAQFSIAAEHEKFLECTQKERELRARIKELLHYRNNGITKMEDVEKFEDEGFRREKKKEQKKKMGSSSPAKRGSMVSKKASGVIEEKLDILIDDDESKDEDEENIPKEMSMLPGFDMLSDRERRLCNSIGMSPANYMTIKTCIIKDYLQRRQGLPVKIRYPSGLDKTHRRKIMSFLADNGWIVAL</sequence>
<dbReference type="SMART" id="SM00291">
    <property type="entry name" value="ZnF_ZZ"/>
    <property type="match status" value="1"/>
</dbReference>
<dbReference type="PROSITE" id="PS51294">
    <property type="entry name" value="HTH_MYB"/>
    <property type="match status" value="1"/>
</dbReference>
<dbReference type="InterPro" id="IPR041983">
    <property type="entry name" value="ADA2-like_ZZ"/>
</dbReference>
<feature type="compositionally biased region" description="Basic residues" evidence="9">
    <location>
        <begin position="317"/>
        <end position="327"/>
    </location>
</feature>
<dbReference type="CDD" id="cd00167">
    <property type="entry name" value="SANT"/>
    <property type="match status" value="1"/>
</dbReference>
<dbReference type="GO" id="GO:0003713">
    <property type="term" value="F:transcription coactivator activity"/>
    <property type="evidence" value="ECO:0007669"/>
    <property type="project" value="InterPro"/>
</dbReference>
<dbReference type="InterPro" id="IPR016827">
    <property type="entry name" value="Ada2/TADA2"/>
</dbReference>
<proteinExistence type="predicted"/>
<dbReference type="Pfam" id="PF25299">
    <property type="entry name" value="ZZ_ADA2"/>
    <property type="match status" value="1"/>
</dbReference>
<dbReference type="PROSITE" id="PS50090">
    <property type="entry name" value="MYB_LIKE"/>
    <property type="match status" value="1"/>
</dbReference>
<evidence type="ECO:0000256" key="2">
    <source>
        <dbReference type="ARBA" id="ARBA00022771"/>
    </source>
</evidence>
<dbReference type="SUPFAM" id="SSF46689">
    <property type="entry name" value="Homeodomain-like"/>
    <property type="match status" value="2"/>
</dbReference>
<dbReference type="Pfam" id="PF22941">
    <property type="entry name" value="TADA2A-like_3rd"/>
    <property type="match status" value="1"/>
</dbReference>
<feature type="domain" description="SANT" evidence="12">
    <location>
        <begin position="68"/>
        <end position="120"/>
    </location>
</feature>
<dbReference type="GO" id="GO:0003682">
    <property type="term" value="F:chromatin binding"/>
    <property type="evidence" value="ECO:0007669"/>
    <property type="project" value="TreeGrafter"/>
</dbReference>
<organism evidence="14 15">
    <name type="scientific">Pinctada imbricata</name>
    <name type="common">Atlantic pearl-oyster</name>
    <name type="synonym">Pinctada martensii</name>
    <dbReference type="NCBI Taxonomy" id="66713"/>
    <lineage>
        <taxon>Eukaryota</taxon>
        <taxon>Metazoa</taxon>
        <taxon>Spiralia</taxon>
        <taxon>Lophotrochozoa</taxon>
        <taxon>Mollusca</taxon>
        <taxon>Bivalvia</taxon>
        <taxon>Autobranchia</taxon>
        <taxon>Pteriomorphia</taxon>
        <taxon>Pterioida</taxon>
        <taxon>Pterioidea</taxon>
        <taxon>Pteriidae</taxon>
        <taxon>Pinctada</taxon>
    </lineage>
</organism>
<dbReference type="PROSITE" id="PS51293">
    <property type="entry name" value="SANT"/>
    <property type="match status" value="1"/>
</dbReference>
<comment type="subcellular location">
    <subcellularLocation>
        <location evidence="7">Nucleus</location>
    </subcellularLocation>
</comment>
<dbReference type="Gene3D" id="3.30.60.90">
    <property type="match status" value="1"/>
</dbReference>
<name>A0AA88Y758_PINIB</name>
<keyword evidence="3" id="KW-0862">Zinc</keyword>
<dbReference type="PROSITE" id="PS01357">
    <property type="entry name" value="ZF_ZZ_1"/>
    <property type="match status" value="1"/>
</dbReference>